<dbReference type="SUPFAM" id="SSF53448">
    <property type="entry name" value="Nucleotide-diphospho-sugar transferases"/>
    <property type="match status" value="1"/>
</dbReference>
<proteinExistence type="predicted"/>
<dbReference type="PANTHER" id="PTHR48090:SF7">
    <property type="entry name" value="RFBJ PROTEIN"/>
    <property type="match status" value="1"/>
</dbReference>
<evidence type="ECO:0000313" key="3">
    <source>
        <dbReference type="EMBL" id="OXE51113.1"/>
    </source>
</evidence>
<dbReference type="InterPro" id="IPR029044">
    <property type="entry name" value="Nucleotide-diphossugar_trans"/>
</dbReference>
<sequence length="336" mass="38193">MYKGNKVAIGVPCYNEAVALPKVLEDITKYFPEGEVYVFDNNSTDDTFQVAENYFSSSKQILRTEEYGLLMGGVFKVKAKGKGNVVTQFFSIIEADIYVIVDGDATYDIASLRSMIDILLQKRLDMVVGRRVEIDSDPGNKVYRKGHRFGNKVITSAIAYVFDQKSSKRIFRDMLSGFRVFSRRYVKSFPSLSQGFEIETQLNVHALQLKMRCEEIPTPYYKRPDGSESKLSTYKDGVRIAWTIFKIYATEKPLFFYSVLAIFFGFLSIILAVPILVTYLNTGMVPRLPTAVLSTGLMIFAFLSFVAGIILQTVTKGRIEFKRLLYLSYPVPHEKK</sequence>
<dbReference type="Pfam" id="PF00535">
    <property type="entry name" value="Glycos_transf_2"/>
    <property type="match status" value="1"/>
</dbReference>
<keyword evidence="1" id="KW-0812">Transmembrane</keyword>
<protein>
    <submittedName>
        <fullName evidence="3">Glycosyl transferase</fullName>
    </submittedName>
</protein>
<dbReference type="GO" id="GO:0016740">
    <property type="term" value="F:transferase activity"/>
    <property type="evidence" value="ECO:0007669"/>
    <property type="project" value="UniProtKB-KW"/>
</dbReference>
<dbReference type="EMBL" id="NHMP01000001">
    <property type="protein sequence ID" value="OXE51113.1"/>
    <property type="molecule type" value="Genomic_DNA"/>
</dbReference>
<keyword evidence="1" id="KW-1133">Transmembrane helix</keyword>
<dbReference type="CDD" id="cd04179">
    <property type="entry name" value="DPM_DPG-synthase_like"/>
    <property type="match status" value="1"/>
</dbReference>
<keyword evidence="1" id="KW-0472">Membrane</keyword>
<keyword evidence="3" id="KW-0808">Transferase</keyword>
<feature type="transmembrane region" description="Helical" evidence="1">
    <location>
        <begin position="292"/>
        <end position="314"/>
    </location>
</feature>
<evidence type="ECO:0000313" key="4">
    <source>
        <dbReference type="Proteomes" id="UP000214610"/>
    </source>
</evidence>
<dbReference type="PANTHER" id="PTHR48090">
    <property type="entry name" value="UNDECAPRENYL-PHOSPHATE 4-DEOXY-4-FORMAMIDO-L-ARABINOSE TRANSFERASE-RELATED"/>
    <property type="match status" value="1"/>
</dbReference>
<feature type="transmembrane region" description="Helical" evidence="1">
    <location>
        <begin position="254"/>
        <end position="280"/>
    </location>
</feature>
<comment type="caution">
    <text evidence="3">The sequence shown here is derived from an EMBL/GenBank/DDBJ whole genome shotgun (WGS) entry which is preliminary data.</text>
</comment>
<keyword evidence="4" id="KW-1185">Reference proteome</keyword>
<gene>
    <name evidence="3" type="ORF">ADH67_02130</name>
</gene>
<accession>A0A227KRH6</accession>
<evidence type="ECO:0000259" key="2">
    <source>
        <dbReference type="Pfam" id="PF00535"/>
    </source>
</evidence>
<evidence type="ECO:0000256" key="1">
    <source>
        <dbReference type="SAM" id="Phobius"/>
    </source>
</evidence>
<name>A0A227KRH6_9BURK</name>
<dbReference type="Gene3D" id="3.90.550.10">
    <property type="entry name" value="Spore Coat Polysaccharide Biosynthesis Protein SpsA, Chain A"/>
    <property type="match status" value="1"/>
</dbReference>
<reference evidence="4" key="1">
    <citation type="submission" date="2017-05" db="EMBL/GenBank/DDBJ databases">
        <title>Improved OligoMM genomes.</title>
        <authorList>
            <person name="Garzetti D."/>
        </authorList>
    </citation>
    <scope>NUCLEOTIDE SEQUENCE [LARGE SCALE GENOMIC DNA]</scope>
    <source>
        <strain evidence="4">YL45</strain>
    </source>
</reference>
<dbReference type="Proteomes" id="UP000214610">
    <property type="component" value="Unassembled WGS sequence"/>
</dbReference>
<feature type="domain" description="Glycosyltransferase 2-like" evidence="2">
    <location>
        <begin position="9"/>
        <end position="187"/>
    </location>
</feature>
<dbReference type="AlphaFoldDB" id="A0A227KRH6"/>
<organism evidence="3 4">
    <name type="scientific">Turicimonas muris</name>
    <dbReference type="NCBI Taxonomy" id="1796652"/>
    <lineage>
        <taxon>Bacteria</taxon>
        <taxon>Pseudomonadati</taxon>
        <taxon>Pseudomonadota</taxon>
        <taxon>Betaproteobacteria</taxon>
        <taxon>Burkholderiales</taxon>
        <taxon>Sutterellaceae</taxon>
        <taxon>Turicimonas</taxon>
    </lineage>
</organism>
<dbReference type="InterPro" id="IPR001173">
    <property type="entry name" value="Glyco_trans_2-like"/>
</dbReference>
<dbReference type="InterPro" id="IPR050256">
    <property type="entry name" value="Glycosyltransferase_2"/>
</dbReference>